<dbReference type="Pfam" id="PF16363">
    <property type="entry name" value="GDP_Man_Dehyd"/>
    <property type="match status" value="1"/>
</dbReference>
<dbReference type="SUPFAM" id="SSF51735">
    <property type="entry name" value="NAD(P)-binding Rossmann-fold domains"/>
    <property type="match status" value="1"/>
</dbReference>
<keyword evidence="9" id="KW-1133">Transmembrane helix</keyword>
<comment type="pathway">
    <text evidence="3">Nucleotide-sugar biosynthesis; UDP-alpha-D-xylose biosynthesis; UDP-alpha-D-xylose from UDP-alpha-D-glucuronate: step 1/1.</text>
</comment>
<evidence type="ECO:0000256" key="3">
    <source>
        <dbReference type="ARBA" id="ARBA00005100"/>
    </source>
</evidence>
<dbReference type="GO" id="GO:0033320">
    <property type="term" value="P:UDP-D-xylose biosynthetic process"/>
    <property type="evidence" value="ECO:0007669"/>
    <property type="project" value="UniProtKB-UniPathway"/>
</dbReference>
<reference evidence="15" key="1">
    <citation type="submission" date="2020-05" db="EMBL/GenBank/DDBJ databases">
        <authorList>
            <person name="Chiriac C."/>
            <person name="Salcher M."/>
            <person name="Ghai R."/>
            <person name="Kavagutti S V."/>
        </authorList>
    </citation>
    <scope>NUCLEOTIDE SEQUENCE</scope>
</reference>
<feature type="domain" description="NAD(P)-binding" evidence="14">
    <location>
        <begin position="2"/>
        <end position="300"/>
    </location>
</feature>
<organism evidence="15">
    <name type="scientific">freshwater metagenome</name>
    <dbReference type="NCBI Taxonomy" id="449393"/>
    <lineage>
        <taxon>unclassified sequences</taxon>
        <taxon>metagenomes</taxon>
        <taxon>ecological metagenomes</taxon>
    </lineage>
</organism>
<comment type="subcellular location">
    <subcellularLocation>
        <location evidence="2">Golgi apparatus</location>
        <location evidence="2">Golgi stack membrane</location>
        <topology evidence="2">Single-pass type II membrane protein</topology>
    </subcellularLocation>
</comment>
<dbReference type="GO" id="GO:0048040">
    <property type="term" value="F:UDP-glucuronate decarboxylase activity"/>
    <property type="evidence" value="ECO:0007669"/>
    <property type="project" value="UniProtKB-EC"/>
</dbReference>
<evidence type="ECO:0000256" key="13">
    <source>
        <dbReference type="ARBA" id="ARBA00023239"/>
    </source>
</evidence>
<dbReference type="UniPathway" id="UPA00796">
    <property type="reaction ID" value="UER00771"/>
</dbReference>
<evidence type="ECO:0000313" key="15">
    <source>
        <dbReference type="EMBL" id="CAB5042632.1"/>
    </source>
</evidence>
<evidence type="ECO:0000256" key="11">
    <source>
        <dbReference type="ARBA" id="ARBA00023034"/>
    </source>
</evidence>
<evidence type="ECO:0000256" key="6">
    <source>
        <dbReference type="ARBA" id="ARBA00022692"/>
    </source>
</evidence>
<keyword evidence="11" id="KW-0333">Golgi apparatus</keyword>
<comment type="cofactor">
    <cofactor evidence="1">
        <name>NAD(+)</name>
        <dbReference type="ChEBI" id="CHEBI:57540"/>
    </cofactor>
</comment>
<keyword evidence="8" id="KW-0735">Signal-anchor</keyword>
<dbReference type="InterPro" id="IPR016040">
    <property type="entry name" value="NAD(P)-bd_dom"/>
</dbReference>
<dbReference type="GO" id="GO:0032580">
    <property type="term" value="C:Golgi cisterna membrane"/>
    <property type="evidence" value="ECO:0007669"/>
    <property type="project" value="UniProtKB-SubCell"/>
</dbReference>
<dbReference type="GO" id="GO:0070403">
    <property type="term" value="F:NAD+ binding"/>
    <property type="evidence" value="ECO:0007669"/>
    <property type="project" value="InterPro"/>
</dbReference>
<dbReference type="InterPro" id="IPR044516">
    <property type="entry name" value="UXS-like"/>
</dbReference>
<gene>
    <name evidence="15" type="ORF">UFOPK4234_01547</name>
</gene>
<dbReference type="AlphaFoldDB" id="A0A6J7SP45"/>
<evidence type="ECO:0000256" key="10">
    <source>
        <dbReference type="ARBA" id="ARBA00023027"/>
    </source>
</evidence>
<keyword evidence="6" id="KW-0812">Transmembrane</keyword>
<accession>A0A6J7SP45</accession>
<evidence type="ECO:0000256" key="2">
    <source>
        <dbReference type="ARBA" id="ARBA00004447"/>
    </source>
</evidence>
<dbReference type="EC" id="4.1.1.35" evidence="5"/>
<keyword evidence="10" id="KW-0520">NAD</keyword>
<dbReference type="EMBL" id="CAFBQA010000130">
    <property type="protein sequence ID" value="CAB5042632.1"/>
    <property type="molecule type" value="Genomic_DNA"/>
</dbReference>
<evidence type="ECO:0000256" key="1">
    <source>
        <dbReference type="ARBA" id="ARBA00001911"/>
    </source>
</evidence>
<evidence type="ECO:0000256" key="12">
    <source>
        <dbReference type="ARBA" id="ARBA00023136"/>
    </source>
</evidence>
<evidence type="ECO:0000256" key="9">
    <source>
        <dbReference type="ARBA" id="ARBA00022989"/>
    </source>
</evidence>
<proteinExistence type="inferred from homology"/>
<keyword evidence="7" id="KW-0210">Decarboxylase</keyword>
<evidence type="ECO:0000259" key="14">
    <source>
        <dbReference type="Pfam" id="PF16363"/>
    </source>
</evidence>
<evidence type="ECO:0000256" key="4">
    <source>
        <dbReference type="ARBA" id="ARBA00007505"/>
    </source>
</evidence>
<dbReference type="PANTHER" id="PTHR43078:SF6">
    <property type="entry name" value="UDP-GLUCURONIC ACID DECARBOXYLASE 1"/>
    <property type="match status" value="1"/>
</dbReference>
<sequence>MGSHLVDLLIADGHHITVLDDLSTSQAKNLAGALESPHCTLVQGSILDVALVEKLVGEVDGCFHLAAALGVERIIERPLESLEINVRGSEIVLRACAARGIRTLVTSTSEIYGKSEDIPLQEDGDRVLGSPLKSRWTYSAAKALEEAYAIILHQQEGLPVVIARLFNTVGPRQTGAYGMVIPRFVKAALEGETLRIHGDGTQSRVFCHVTDAVRALNGLFFSDISGDVFNVGGVGEISIAELAQKVISQTHSSSHVELIPYAEAYGTGFEDMQRRVPDISKINRAIGWKPEISLEGIIDDVASFISTHGDSQ</sequence>
<keyword evidence="12" id="KW-0472">Membrane</keyword>
<evidence type="ECO:0000256" key="5">
    <source>
        <dbReference type="ARBA" id="ARBA00012290"/>
    </source>
</evidence>
<dbReference type="InterPro" id="IPR036291">
    <property type="entry name" value="NAD(P)-bd_dom_sf"/>
</dbReference>
<comment type="similarity">
    <text evidence="4">Belongs to the NAD(P)-dependent epimerase/dehydratase family. UDP-glucuronic acid decarboxylase subfamily.</text>
</comment>
<name>A0A6J7SP45_9ZZZZ</name>
<dbReference type="Gene3D" id="3.40.50.720">
    <property type="entry name" value="NAD(P)-binding Rossmann-like Domain"/>
    <property type="match status" value="1"/>
</dbReference>
<dbReference type="GO" id="GO:0042732">
    <property type="term" value="P:D-xylose metabolic process"/>
    <property type="evidence" value="ECO:0007669"/>
    <property type="project" value="InterPro"/>
</dbReference>
<keyword evidence="13" id="KW-0456">Lyase</keyword>
<evidence type="ECO:0000256" key="8">
    <source>
        <dbReference type="ARBA" id="ARBA00022968"/>
    </source>
</evidence>
<dbReference type="PANTHER" id="PTHR43078">
    <property type="entry name" value="UDP-GLUCURONIC ACID DECARBOXYLASE-RELATED"/>
    <property type="match status" value="1"/>
</dbReference>
<evidence type="ECO:0000256" key="7">
    <source>
        <dbReference type="ARBA" id="ARBA00022793"/>
    </source>
</evidence>
<protein>
    <recommendedName>
        <fullName evidence="5">UDP-glucuronate decarboxylase</fullName>
        <ecNumber evidence="5">4.1.1.35</ecNumber>
    </recommendedName>
</protein>